<name>A0A512DBG6_9CELL</name>
<dbReference type="Pfam" id="PF07690">
    <property type="entry name" value="MFS_1"/>
    <property type="match status" value="1"/>
</dbReference>
<feature type="transmembrane region" description="Helical" evidence="7">
    <location>
        <begin position="29"/>
        <end position="51"/>
    </location>
</feature>
<evidence type="ECO:0000256" key="6">
    <source>
        <dbReference type="SAM" id="MobiDB-lite"/>
    </source>
</evidence>
<keyword evidence="3 7" id="KW-0812">Transmembrane</keyword>
<dbReference type="PANTHER" id="PTHR43124:SF4">
    <property type="entry name" value="SUGAR EFFLUX TRANSPORTER"/>
    <property type="match status" value="1"/>
</dbReference>
<dbReference type="PANTHER" id="PTHR43124">
    <property type="entry name" value="PURINE EFFLUX PUMP PBUE"/>
    <property type="match status" value="1"/>
</dbReference>
<keyword evidence="5 7" id="KW-0472">Membrane</keyword>
<evidence type="ECO:0000256" key="1">
    <source>
        <dbReference type="ARBA" id="ARBA00004651"/>
    </source>
</evidence>
<evidence type="ECO:0000256" key="5">
    <source>
        <dbReference type="ARBA" id="ARBA00023136"/>
    </source>
</evidence>
<feature type="transmembrane region" description="Helical" evidence="7">
    <location>
        <begin position="71"/>
        <end position="90"/>
    </location>
</feature>
<feature type="transmembrane region" description="Helical" evidence="7">
    <location>
        <begin position="390"/>
        <end position="410"/>
    </location>
</feature>
<dbReference type="EMBL" id="BJYY01000012">
    <property type="protein sequence ID" value="GEO33822.1"/>
    <property type="molecule type" value="Genomic_DNA"/>
</dbReference>
<feature type="region of interest" description="Disordered" evidence="6">
    <location>
        <begin position="1"/>
        <end position="24"/>
    </location>
</feature>
<keyword evidence="4 7" id="KW-1133">Transmembrane helix</keyword>
<keyword evidence="10" id="KW-1185">Reference proteome</keyword>
<protein>
    <submittedName>
        <fullName evidence="9">Putative sugar efflux transporter</fullName>
    </submittedName>
</protein>
<proteinExistence type="predicted"/>
<feature type="domain" description="Major facilitator superfamily (MFS) profile" evidence="8">
    <location>
        <begin position="31"/>
        <end position="416"/>
    </location>
</feature>
<feature type="transmembrane region" description="Helical" evidence="7">
    <location>
        <begin position="159"/>
        <end position="179"/>
    </location>
</feature>
<dbReference type="InterPro" id="IPR050189">
    <property type="entry name" value="MFS_Efflux_Transporters"/>
</dbReference>
<dbReference type="Gene3D" id="1.20.1250.20">
    <property type="entry name" value="MFS general substrate transporter like domains"/>
    <property type="match status" value="1"/>
</dbReference>
<accession>A0A512DBG6</accession>
<evidence type="ECO:0000256" key="2">
    <source>
        <dbReference type="ARBA" id="ARBA00022475"/>
    </source>
</evidence>
<evidence type="ECO:0000313" key="9">
    <source>
        <dbReference type="EMBL" id="GEO33822.1"/>
    </source>
</evidence>
<dbReference type="AlphaFoldDB" id="A0A512DBG6"/>
<feature type="transmembrane region" description="Helical" evidence="7">
    <location>
        <begin position="297"/>
        <end position="318"/>
    </location>
</feature>
<reference evidence="9 10" key="1">
    <citation type="submission" date="2019-07" db="EMBL/GenBank/DDBJ databases">
        <title>Whole genome shotgun sequence of Cellulomonas aerilata NBRC 106308.</title>
        <authorList>
            <person name="Hosoyama A."/>
            <person name="Uohara A."/>
            <person name="Ohji S."/>
            <person name="Ichikawa N."/>
        </authorList>
    </citation>
    <scope>NUCLEOTIDE SEQUENCE [LARGE SCALE GENOMIC DNA]</scope>
    <source>
        <strain evidence="9 10">NBRC 106308</strain>
    </source>
</reference>
<dbReference type="CDD" id="cd17324">
    <property type="entry name" value="MFS_NepI_like"/>
    <property type="match status" value="1"/>
</dbReference>
<evidence type="ECO:0000256" key="4">
    <source>
        <dbReference type="ARBA" id="ARBA00022989"/>
    </source>
</evidence>
<dbReference type="InterPro" id="IPR020846">
    <property type="entry name" value="MFS_dom"/>
</dbReference>
<comment type="caution">
    <text evidence="9">The sequence shown here is derived from an EMBL/GenBank/DDBJ whole genome shotgun (WGS) entry which is preliminary data.</text>
</comment>
<evidence type="ECO:0000259" key="8">
    <source>
        <dbReference type="PROSITE" id="PS50850"/>
    </source>
</evidence>
<feature type="transmembrane region" description="Helical" evidence="7">
    <location>
        <begin position="127"/>
        <end position="147"/>
    </location>
</feature>
<sequence>MTGDVPAPTGTTPSSGPSTPAAPARRSDAVASLAVAAVAFVVVTGETLPVGLISDVARGVDADESEVGLTVGWYALVAAVSAVPLTRLTARLDRRTVLVGCALVFAGGHVVAALATDLWVLLVGRSVAALTHGIYFAVATPAVVRLARPEARVRAGGQVAVGASVALVLGTPLATLLGQAAGWRIAMLVVAAVATVLALVVARLLGPLPALQRSGPRSADGVLATLRSRPLAVVMVITVVLVTGHFALFTYVAPYADERLGVHGATFSVVLLVYGGAAVVGSTLAGRVAEARPVGGVRVGAVVFTLASAGLWVAAQLGARPAGVVLLVVWGGTFSLLAVSTGLAVLRRVPGTRSETAFAVHGIVFQAGIVAGSALGSLGHRTGHLAQIPWVTATAGLLVLALLLGAGRAFRGGQPT</sequence>
<dbReference type="PROSITE" id="PS50850">
    <property type="entry name" value="MFS"/>
    <property type="match status" value="1"/>
</dbReference>
<dbReference type="SUPFAM" id="SSF103473">
    <property type="entry name" value="MFS general substrate transporter"/>
    <property type="match status" value="1"/>
</dbReference>
<dbReference type="GO" id="GO:0022857">
    <property type="term" value="F:transmembrane transporter activity"/>
    <property type="evidence" value="ECO:0007669"/>
    <property type="project" value="InterPro"/>
</dbReference>
<dbReference type="InterPro" id="IPR036259">
    <property type="entry name" value="MFS_trans_sf"/>
</dbReference>
<dbReference type="Proteomes" id="UP000321181">
    <property type="component" value="Unassembled WGS sequence"/>
</dbReference>
<dbReference type="RefSeq" id="WP_186816459.1">
    <property type="nucleotide sequence ID" value="NZ_BAAARM010000002.1"/>
</dbReference>
<evidence type="ECO:0000256" key="7">
    <source>
        <dbReference type="SAM" id="Phobius"/>
    </source>
</evidence>
<feature type="transmembrane region" description="Helical" evidence="7">
    <location>
        <begin position="358"/>
        <end position="378"/>
    </location>
</feature>
<gene>
    <name evidence="9" type="primary">sotB</name>
    <name evidence="9" type="ORF">CAE01nite_15470</name>
</gene>
<comment type="subcellular location">
    <subcellularLocation>
        <location evidence="1">Cell membrane</location>
        <topology evidence="1">Multi-pass membrane protein</topology>
    </subcellularLocation>
</comment>
<organism evidence="9 10">
    <name type="scientific">Cellulomonas aerilata</name>
    <dbReference type="NCBI Taxonomy" id="515326"/>
    <lineage>
        <taxon>Bacteria</taxon>
        <taxon>Bacillati</taxon>
        <taxon>Actinomycetota</taxon>
        <taxon>Actinomycetes</taxon>
        <taxon>Micrococcales</taxon>
        <taxon>Cellulomonadaceae</taxon>
        <taxon>Cellulomonas</taxon>
    </lineage>
</organism>
<feature type="transmembrane region" description="Helical" evidence="7">
    <location>
        <begin position="231"/>
        <end position="253"/>
    </location>
</feature>
<feature type="transmembrane region" description="Helical" evidence="7">
    <location>
        <begin position="97"/>
        <end position="121"/>
    </location>
</feature>
<feature type="transmembrane region" description="Helical" evidence="7">
    <location>
        <begin position="265"/>
        <end position="285"/>
    </location>
</feature>
<keyword evidence="2" id="KW-1003">Cell membrane</keyword>
<evidence type="ECO:0000256" key="3">
    <source>
        <dbReference type="ARBA" id="ARBA00022692"/>
    </source>
</evidence>
<dbReference type="GO" id="GO:0005886">
    <property type="term" value="C:plasma membrane"/>
    <property type="evidence" value="ECO:0007669"/>
    <property type="project" value="UniProtKB-SubCell"/>
</dbReference>
<feature type="transmembrane region" description="Helical" evidence="7">
    <location>
        <begin position="185"/>
        <end position="210"/>
    </location>
</feature>
<feature type="transmembrane region" description="Helical" evidence="7">
    <location>
        <begin position="324"/>
        <end position="346"/>
    </location>
</feature>
<dbReference type="InterPro" id="IPR011701">
    <property type="entry name" value="MFS"/>
</dbReference>
<evidence type="ECO:0000313" key="10">
    <source>
        <dbReference type="Proteomes" id="UP000321181"/>
    </source>
</evidence>